<keyword evidence="1" id="KW-0812">Transmembrane</keyword>
<organism evidence="2 3">
    <name type="scientific">Achlya hypogyna</name>
    <name type="common">Oomycete</name>
    <name type="synonym">Protoachlya hypogyna</name>
    <dbReference type="NCBI Taxonomy" id="1202772"/>
    <lineage>
        <taxon>Eukaryota</taxon>
        <taxon>Sar</taxon>
        <taxon>Stramenopiles</taxon>
        <taxon>Oomycota</taxon>
        <taxon>Saprolegniomycetes</taxon>
        <taxon>Saprolegniales</taxon>
        <taxon>Achlyaceae</taxon>
        <taxon>Achlya</taxon>
    </lineage>
</organism>
<dbReference type="OrthoDB" id="166246at2759"/>
<dbReference type="Proteomes" id="UP000243579">
    <property type="component" value="Unassembled WGS sequence"/>
</dbReference>
<dbReference type="AlphaFoldDB" id="A0A1V9Z8C4"/>
<keyword evidence="3" id="KW-1185">Reference proteome</keyword>
<sequence>MEKAPVSIEHQGGLVEYPSRKPLLKTLVASIIVYILSFAVTWYSIFWDSLISLAVVALGYYAIYDVNSRPMGKAFNIFYFGLMVCILLHAIAFGTLVVHLVEDQLDRHLNYNQLHIPTGLVVFLIMLELGFMALTGVAIGICYRLRCEVEGIAEDPNEYHELL</sequence>
<keyword evidence="1" id="KW-1133">Transmembrane helix</keyword>
<evidence type="ECO:0000256" key="1">
    <source>
        <dbReference type="SAM" id="Phobius"/>
    </source>
</evidence>
<feature type="transmembrane region" description="Helical" evidence="1">
    <location>
        <begin position="49"/>
        <end position="66"/>
    </location>
</feature>
<evidence type="ECO:0000313" key="2">
    <source>
        <dbReference type="EMBL" id="OQR94255.1"/>
    </source>
</evidence>
<reference evidence="2 3" key="1">
    <citation type="journal article" date="2014" name="Genome Biol. Evol.">
        <title>The secreted proteins of Achlya hypogyna and Thraustotheca clavata identify the ancestral oomycete secretome and reveal gene acquisitions by horizontal gene transfer.</title>
        <authorList>
            <person name="Misner I."/>
            <person name="Blouin N."/>
            <person name="Leonard G."/>
            <person name="Richards T.A."/>
            <person name="Lane C.E."/>
        </authorList>
    </citation>
    <scope>NUCLEOTIDE SEQUENCE [LARGE SCALE GENOMIC DNA]</scope>
    <source>
        <strain evidence="2 3">ATCC 48635</strain>
    </source>
</reference>
<name>A0A1V9Z8C4_ACHHY</name>
<feature type="transmembrane region" description="Helical" evidence="1">
    <location>
        <begin position="121"/>
        <end position="143"/>
    </location>
</feature>
<feature type="transmembrane region" description="Helical" evidence="1">
    <location>
        <begin position="23"/>
        <end position="43"/>
    </location>
</feature>
<gene>
    <name evidence="2" type="ORF">ACHHYP_01542</name>
</gene>
<accession>A0A1V9Z8C4</accession>
<dbReference type="EMBL" id="JNBR01000367">
    <property type="protein sequence ID" value="OQR94255.1"/>
    <property type="molecule type" value="Genomic_DNA"/>
</dbReference>
<keyword evidence="1" id="KW-0472">Membrane</keyword>
<evidence type="ECO:0000313" key="3">
    <source>
        <dbReference type="Proteomes" id="UP000243579"/>
    </source>
</evidence>
<comment type="caution">
    <text evidence="2">The sequence shown here is derived from an EMBL/GenBank/DDBJ whole genome shotgun (WGS) entry which is preliminary data.</text>
</comment>
<protein>
    <recommendedName>
        <fullName evidence="4">Transmembrane protein</fullName>
    </recommendedName>
</protein>
<evidence type="ECO:0008006" key="4">
    <source>
        <dbReference type="Google" id="ProtNLM"/>
    </source>
</evidence>
<feature type="transmembrane region" description="Helical" evidence="1">
    <location>
        <begin position="78"/>
        <end position="101"/>
    </location>
</feature>
<proteinExistence type="predicted"/>